<evidence type="ECO:0000256" key="2">
    <source>
        <dbReference type="SAM" id="MobiDB-lite"/>
    </source>
</evidence>
<dbReference type="OrthoDB" id="79849at2"/>
<dbReference type="InterPro" id="IPR006431">
    <property type="entry name" value="Phage_tape_meas_C"/>
</dbReference>
<proteinExistence type="inferred from homology"/>
<reference evidence="5 6" key="1">
    <citation type="submission" date="2017-10" db="EMBL/GenBank/DDBJ databases">
        <title>Draft genome of two endophytic bacteria isolated from 'guarana' Paullinia cupana (Mart.) Ducke.</title>
        <authorList>
            <person name="Siqueira K.A."/>
            <person name="Liotti R.G."/>
            <person name="Mendes T.A."/>
            <person name="Soares M.A."/>
        </authorList>
    </citation>
    <scope>NUCLEOTIDE SEQUENCE [LARGE SCALE GENOMIC DNA]</scope>
    <source>
        <strain evidence="5 6">342</strain>
    </source>
</reference>
<evidence type="ECO:0000259" key="3">
    <source>
        <dbReference type="Pfam" id="PF06791"/>
    </source>
</evidence>
<keyword evidence="1" id="KW-0175">Coiled coil</keyword>
<feature type="domain" description="Bacteriophage tail tape measure N-terminal" evidence="3">
    <location>
        <begin position="314"/>
        <end position="379"/>
    </location>
</feature>
<dbReference type="HAMAP" id="MF_04138">
    <property type="entry name" value="TMP_LAMBDA"/>
    <property type="match status" value="1"/>
</dbReference>
<dbReference type="AlphaFoldDB" id="A0A2S9I849"/>
<dbReference type="Proteomes" id="UP000239181">
    <property type="component" value="Unassembled WGS sequence"/>
</dbReference>
<feature type="domain" description="Bacteriophage tail tape measure C-terminal" evidence="4">
    <location>
        <begin position="936"/>
        <end position="1007"/>
    </location>
</feature>
<dbReference type="RefSeq" id="WP_105594191.1">
    <property type="nucleotide sequence ID" value="NZ_PDET01000014.1"/>
</dbReference>
<organism evidence="5 6">
    <name type="scientific">Pantoea coffeiphila</name>
    <dbReference type="NCBI Taxonomy" id="1465635"/>
    <lineage>
        <taxon>Bacteria</taxon>
        <taxon>Pseudomonadati</taxon>
        <taxon>Pseudomonadota</taxon>
        <taxon>Gammaproteobacteria</taxon>
        <taxon>Enterobacterales</taxon>
        <taxon>Erwiniaceae</taxon>
        <taxon>Pantoea</taxon>
    </lineage>
</organism>
<dbReference type="InterPro" id="IPR043680">
    <property type="entry name" value="GpH_LAMBDA"/>
</dbReference>
<feature type="coiled-coil region" evidence="1">
    <location>
        <begin position="646"/>
        <end position="728"/>
    </location>
</feature>
<gene>
    <name evidence="5" type="ORF">CQW29_18375</name>
</gene>
<feature type="domain" description="Bacteriophage tail tape measure N-terminal" evidence="3">
    <location>
        <begin position="404"/>
        <end position="549"/>
    </location>
</feature>
<dbReference type="NCBIfam" id="TIGR01541">
    <property type="entry name" value="tape_meas_lam_C"/>
    <property type="match status" value="1"/>
</dbReference>
<keyword evidence="6" id="KW-1185">Reference proteome</keyword>
<evidence type="ECO:0000313" key="6">
    <source>
        <dbReference type="Proteomes" id="UP000239181"/>
    </source>
</evidence>
<accession>A0A2S9I849</accession>
<sequence>MADIATISLRVNTSELERGSKALDAFSGAASDAASSADNFGNSQKGTAKITAEAAREIEEIHQRVREYSEAQRKNQAATQSATLATDRQKQELQSLLNRISPVNRALNDLDELQRNLVGYRGKGMVDDDDYARYNAVLETTRQKLFQVMEAETAEGRVRVEEAKATERAVASQKAFLRTLTDQTATFRASKSDLAEYRAALLGISEEAEPLIAQLREQERAVGREADQKRAAIIAARGLKQALAEQEAAERAAAAEARRTAASQEGFIRSLEEQANAIGKTRTELLALKAAQLGVSSQAEPMLIKLREQENAWKNGTISVGQYRQAIRQLPAQFTDIATSLAGGMPPWLVLLQQGGQISDSFGGLGGFFTYVKQELLGMKDASDDSSESLSENANALAENAEHAKSLSSFISPLTVGLTALAVVGGVLGYQFYQASTRSEQLKKSLVLTSHYSGLTASSLQSTVDAAHEAGVTFADASNALKSLIDAGVPAGTNFEKLTVTISNFADKSGESIDDLAQSFARLADDPAKGILALNDKYHLLTATQYTQITALQEQGKFTEALAAANKIASDSMDAAADKMKNSLSTVSRMINGLTDMAKGMWDAIEGLGRSTTVSEEVKRLTSKRDSIQTRLNSVAFADTPLGGTRSELQEELNTLNLQIHAYNLAADTQVARERAANDAQMQQNQNLKDAISLQEGLNQGLSNQEKRERAITELNQMRSRMNKAAADHPEQNIGMSDVQYRQRLANIKNQYKDPKIPKPTGLTSSSGDRAQDKGQRDLLDLLAQLRALQKHRDINDVVSQQRLDLHKAENTFAVLEDAARSRQLTKQEQSLLTSKAQVLQLARQKALLGDQIVAQDKLNKRMDTAQKYANQMAQKTDALQKGSGMSDRLAQRELAKSQLASGWKNAGGDLSEEGYRQELRAAEDYYSAEDALRSNWQKGVQKGWSDFSDEATNVYGQVEGVTKTAFTGMSSTLTDFITTGKASFKDFLTTFLKGIVQITTQMALLNSMKMVTGGTSFGALLGFDAGGYTGNGGKYEPKGVVHGGEFVFTREATKRIGVPNLYGMMRGYAEGGYVSHSAPTQVTQSANGRNPGFVMNNVFNVNGNQTQSTVSGSTTGGGKAIKDQIIGIFSQQLDKALGQSGRITNFVNNKIGR</sequence>
<name>A0A2S9I849_9GAMM</name>
<feature type="region of interest" description="Disordered" evidence="2">
    <location>
        <begin position="749"/>
        <end position="773"/>
    </location>
</feature>
<dbReference type="EMBL" id="PDET01000014">
    <property type="protein sequence ID" value="PRD13972.1"/>
    <property type="molecule type" value="Genomic_DNA"/>
</dbReference>
<evidence type="ECO:0000259" key="4">
    <source>
        <dbReference type="Pfam" id="PF09718"/>
    </source>
</evidence>
<evidence type="ECO:0000313" key="5">
    <source>
        <dbReference type="EMBL" id="PRD13972.1"/>
    </source>
</evidence>
<comment type="caution">
    <text evidence="5">The sequence shown here is derived from an EMBL/GenBank/DDBJ whole genome shotgun (WGS) entry which is preliminary data.</text>
</comment>
<protein>
    <submittedName>
        <fullName evidence="5">Phage tail tape measure protein</fullName>
    </submittedName>
</protein>
<dbReference type="InterPro" id="IPR009628">
    <property type="entry name" value="Phage_tape_measure_N"/>
</dbReference>
<evidence type="ECO:0000256" key="1">
    <source>
        <dbReference type="SAM" id="Coils"/>
    </source>
</evidence>
<dbReference type="Pfam" id="PF09718">
    <property type="entry name" value="Tape_meas_lam_C"/>
    <property type="match status" value="1"/>
</dbReference>
<dbReference type="Pfam" id="PF06791">
    <property type="entry name" value="TMP_2"/>
    <property type="match status" value="2"/>
</dbReference>